<evidence type="ECO:0000256" key="2">
    <source>
        <dbReference type="ARBA" id="ARBA00022670"/>
    </source>
</evidence>
<proteinExistence type="predicted"/>
<dbReference type="InterPro" id="IPR011055">
    <property type="entry name" value="Dup_hybrid_motif"/>
</dbReference>
<dbReference type="InterPro" id="IPR050570">
    <property type="entry name" value="Cell_wall_metabolism_enzyme"/>
</dbReference>
<sequence>MNHDHRPLFSSRKGFSHNKKSFYIKAFTIISLSVLGLGYGIKSITPAAEKLYSSIFVNYDDELGITEESAVVEIEQGEVPEKNSIVENKIQRGESLYILLTANGLSPAEVNEVSQQLKGKFSIKSLRPGQSYRVEKDPENRFLSFSLQQSLISTLHLEKNLESGTFHVWQEIMEYDTRLASLTGTIESNLSLELQKNKRYSLIGQLQNLFASKINFRRDIHPGTTYKILYEENWLGEDYANSGNIMAAEISFNGNTYTAYRYTDAQGKTGYYDENGRSLNSFFLAKPCNYSRISSSFGYRRHPILGRKHFHGGIDLAAPTGTPVYAVADGKIVYRGRKGAAGNMITINHSNGYYTKYLHLSRFSSKHPYGSKVHQGDIIGYVGSTGRSTGPHLDFRVIKNGKLQNPLTALKSSSSTRGVSKAEMQNFMAQLSVFRAQLNESNVLVANLSKKSIETSTALN</sequence>
<feature type="domain" description="M23ase beta-sheet core" evidence="8">
    <location>
        <begin position="310"/>
        <end position="406"/>
    </location>
</feature>
<keyword evidence="4" id="KW-0378">Hydrolase</keyword>
<evidence type="ECO:0000313" key="9">
    <source>
        <dbReference type="EMBL" id="ACF46992.1"/>
    </source>
</evidence>
<dbReference type="Proteomes" id="UP000002725">
    <property type="component" value="Chromosome"/>
</dbReference>
<evidence type="ECO:0000256" key="3">
    <source>
        <dbReference type="ARBA" id="ARBA00022723"/>
    </source>
</evidence>
<dbReference type="EMBL" id="CP001108">
    <property type="protein sequence ID" value="ACF46992.1"/>
    <property type="molecule type" value="Genomic_DNA"/>
</dbReference>
<dbReference type="GO" id="GO:0004222">
    <property type="term" value="F:metalloendopeptidase activity"/>
    <property type="evidence" value="ECO:0007669"/>
    <property type="project" value="TreeGrafter"/>
</dbReference>
<evidence type="ECO:0000259" key="8">
    <source>
        <dbReference type="Pfam" id="PF01551"/>
    </source>
</evidence>
<evidence type="ECO:0000256" key="6">
    <source>
        <dbReference type="ARBA" id="ARBA00023049"/>
    </source>
</evidence>
<keyword evidence="7" id="KW-0472">Membrane</keyword>
<feature type="transmembrane region" description="Helical" evidence="7">
    <location>
        <begin position="21"/>
        <end position="41"/>
    </location>
</feature>
<keyword evidence="10" id="KW-1185">Reference proteome</keyword>
<keyword evidence="7" id="KW-0812">Transmembrane</keyword>
<protein>
    <submittedName>
        <fullName evidence="9">Peptidase M23</fullName>
    </submittedName>
</protein>
<dbReference type="MEROPS" id="M23.009"/>
<dbReference type="eggNOG" id="COG0739">
    <property type="taxonomic scope" value="Bacteria"/>
</dbReference>
<dbReference type="Gene3D" id="3.10.450.350">
    <property type="match status" value="2"/>
</dbReference>
<keyword evidence="3" id="KW-0479">Metal-binding</keyword>
<dbReference type="PANTHER" id="PTHR21666:SF288">
    <property type="entry name" value="CELL DIVISION PROTEIN YTFB"/>
    <property type="match status" value="1"/>
</dbReference>
<evidence type="ECO:0000256" key="4">
    <source>
        <dbReference type="ARBA" id="ARBA00022801"/>
    </source>
</evidence>
<dbReference type="KEGG" id="paa:Paes_1980"/>
<organism evidence="9 10">
    <name type="scientific">Prosthecochloris aestuarii (strain DSM 271 / SK 413)</name>
    <dbReference type="NCBI Taxonomy" id="290512"/>
    <lineage>
        <taxon>Bacteria</taxon>
        <taxon>Pseudomonadati</taxon>
        <taxon>Chlorobiota</taxon>
        <taxon>Chlorobiia</taxon>
        <taxon>Chlorobiales</taxon>
        <taxon>Chlorobiaceae</taxon>
        <taxon>Prosthecochloris</taxon>
    </lineage>
</organism>
<evidence type="ECO:0000256" key="5">
    <source>
        <dbReference type="ARBA" id="ARBA00022833"/>
    </source>
</evidence>
<keyword evidence="2" id="KW-0645">Protease</keyword>
<keyword evidence="5" id="KW-0862">Zinc</keyword>
<keyword evidence="7" id="KW-1133">Transmembrane helix</keyword>
<dbReference type="RefSeq" id="WP_012506525.1">
    <property type="nucleotide sequence ID" value="NC_011059.1"/>
</dbReference>
<dbReference type="CDD" id="cd12797">
    <property type="entry name" value="M23_peptidase"/>
    <property type="match status" value="1"/>
</dbReference>
<gene>
    <name evidence="9" type="ordered locus">Paes_1980</name>
</gene>
<evidence type="ECO:0000256" key="1">
    <source>
        <dbReference type="ARBA" id="ARBA00001947"/>
    </source>
</evidence>
<dbReference type="GO" id="GO:0006508">
    <property type="term" value="P:proteolysis"/>
    <property type="evidence" value="ECO:0007669"/>
    <property type="project" value="UniProtKB-KW"/>
</dbReference>
<reference evidence="9" key="1">
    <citation type="submission" date="2008-06" db="EMBL/GenBank/DDBJ databases">
        <title>Complete sequence of chromosome of Prosthecochloris aestuarii DSM 271.</title>
        <authorList>
            <consortium name="US DOE Joint Genome Institute"/>
            <person name="Lucas S."/>
            <person name="Copeland A."/>
            <person name="Lapidus A."/>
            <person name="Glavina del Rio T."/>
            <person name="Dalin E."/>
            <person name="Tice H."/>
            <person name="Bruce D."/>
            <person name="Goodwin L."/>
            <person name="Pitluck S."/>
            <person name="Schmutz J."/>
            <person name="Larimer F."/>
            <person name="Land M."/>
            <person name="Hauser L."/>
            <person name="Kyrpides N."/>
            <person name="Anderson I."/>
            <person name="Liu Z."/>
            <person name="Li T."/>
            <person name="Zhao F."/>
            <person name="Overmann J."/>
            <person name="Bryant D.A."/>
            <person name="Richardson P."/>
        </authorList>
    </citation>
    <scope>NUCLEOTIDE SEQUENCE [LARGE SCALE GENOMIC DNA]</scope>
    <source>
        <strain evidence="9">DSM 271</strain>
    </source>
</reference>
<dbReference type="PANTHER" id="PTHR21666">
    <property type="entry name" value="PEPTIDASE-RELATED"/>
    <property type="match status" value="1"/>
</dbReference>
<dbReference type="SUPFAM" id="SSF51261">
    <property type="entry name" value="Duplicated hybrid motif"/>
    <property type="match status" value="1"/>
</dbReference>
<dbReference type="Pfam" id="PF01551">
    <property type="entry name" value="Peptidase_M23"/>
    <property type="match status" value="1"/>
</dbReference>
<dbReference type="AlphaFoldDB" id="B4S546"/>
<dbReference type="STRING" id="290512.Paes_1980"/>
<comment type="cofactor">
    <cofactor evidence="1">
        <name>Zn(2+)</name>
        <dbReference type="ChEBI" id="CHEBI:29105"/>
    </cofactor>
</comment>
<name>B4S546_PROA2</name>
<dbReference type="HOGENOM" id="CLU_026846_4_3_10"/>
<dbReference type="InterPro" id="IPR016047">
    <property type="entry name" value="M23ase_b-sheet_dom"/>
</dbReference>
<dbReference type="Gene3D" id="2.70.70.10">
    <property type="entry name" value="Glucose Permease (Domain IIA)"/>
    <property type="match status" value="1"/>
</dbReference>
<keyword evidence="6" id="KW-0482">Metalloprotease</keyword>
<dbReference type="GO" id="GO:0046872">
    <property type="term" value="F:metal ion binding"/>
    <property type="evidence" value="ECO:0007669"/>
    <property type="project" value="UniProtKB-KW"/>
</dbReference>
<evidence type="ECO:0000256" key="7">
    <source>
        <dbReference type="SAM" id="Phobius"/>
    </source>
</evidence>
<accession>B4S546</accession>
<evidence type="ECO:0000313" key="10">
    <source>
        <dbReference type="Proteomes" id="UP000002725"/>
    </source>
</evidence>